<comment type="subcellular location">
    <subcellularLocation>
        <location evidence="1">Cell junction</location>
    </subcellularLocation>
</comment>
<feature type="region of interest" description="Disordered" evidence="6">
    <location>
        <begin position="541"/>
        <end position="730"/>
    </location>
</feature>
<reference evidence="9" key="3">
    <citation type="submission" date="2025-09" db="UniProtKB">
        <authorList>
            <consortium name="Ensembl"/>
        </authorList>
    </citation>
    <scope>IDENTIFICATION</scope>
</reference>
<dbReference type="Gene3D" id="2.30.30.40">
    <property type="entry name" value="SH3 Domains"/>
    <property type="match status" value="3"/>
</dbReference>
<keyword evidence="10" id="KW-1185">Reference proteome</keyword>
<feature type="region of interest" description="Disordered" evidence="6">
    <location>
        <begin position="186"/>
        <end position="266"/>
    </location>
</feature>
<dbReference type="InterPro" id="IPR036028">
    <property type="entry name" value="SH3-like_dom_sf"/>
</dbReference>
<dbReference type="Pfam" id="PF14604">
    <property type="entry name" value="SH3_9"/>
    <property type="match status" value="1"/>
</dbReference>
<feature type="compositionally biased region" description="Low complexity" evidence="6">
    <location>
        <begin position="1061"/>
        <end position="1071"/>
    </location>
</feature>
<feature type="compositionally biased region" description="Basic and acidic residues" evidence="6">
    <location>
        <begin position="467"/>
        <end position="478"/>
    </location>
</feature>
<feature type="region of interest" description="Disordered" evidence="6">
    <location>
        <begin position="1013"/>
        <end position="1081"/>
    </location>
</feature>
<keyword evidence="3" id="KW-0677">Repeat</keyword>
<reference evidence="9 10" key="1">
    <citation type="journal article" date="2021" name="G3 (Bethesda)">
        <title>Improved contiguity of the threespine stickleback genome using long-read sequencing.</title>
        <authorList>
            <person name="Nath S."/>
            <person name="Shaw D.E."/>
            <person name="White M.A."/>
        </authorList>
    </citation>
    <scope>NUCLEOTIDE SEQUENCE [LARGE SCALE GENOMIC DNA]</scope>
    <source>
        <strain evidence="9 10">Lake Benthic</strain>
    </source>
</reference>
<feature type="region of interest" description="Disordered" evidence="6">
    <location>
        <begin position="959"/>
        <end position="988"/>
    </location>
</feature>
<evidence type="ECO:0000259" key="7">
    <source>
        <dbReference type="PROSITE" id="PS50002"/>
    </source>
</evidence>
<feature type="compositionally biased region" description="Polar residues" evidence="6">
    <location>
        <begin position="26"/>
        <end position="48"/>
    </location>
</feature>
<sequence>CNTKVPHLNAYSGGCSRKSSALSLTLSPMKRVQSSPNLGSDSWRSRSATDGLKNGDASSSSLAAKGFRSVRPNLQDKKSPTQEINHVPLPPPRRESFHFSPTGTNPPGYGSLVARANDFIPRTLTFTQNEKGESLTVRSTSSYSYSESTNSVQHSHQSPLLDAISSCTAPAPTNSQAQERKVSALKLTPVTIPDPPAHTQRPKTRTPGSPPLTHPPPRGGPTASQPLTQPASPAGRSGPESLEPSGDTAALEGPDRAPGEAKSPAPAQVEITKAPPALPPRPSPAVLLVHDFLHTRVSLSSPFLSPPSSCPEGSESLARESVVLGHTSVSGMVPIARFSEEEKRVSVIKAPHYEGIGPVDDSGIPIAIRTTVDRPKDWYKTMFKQIHKVHKADDDYSDTYNATYAVINNDYSLSSNPTMAHPAPRTHTYRPLAKGPSDNGGRLGPREPPPSPVPPPPPPMPSLLQLRARDSDRERDSPDANEWGPPNRKVDTRKYRAEPKSIFEYEPGRSSILEHERPTYDDIDLENEPWYKFFSELEFGRPVSEGHSSPPRSHPSITTPVGRQPLSPLLSVAASDYRKRRKSEPTSSQVNAQSQSRAATSPKPVDAYRPSSSLKKPVVHSSPSSPSRAKGKEASLESGSASNQSVCGKNSWQTKCQDAETWSSADEVPPVPGKLKSRSCDDLLNDGHSGSGGRNATRSESAGSLVCDGNPPSSAGSISTSSLPRLHRRRAHDSPGFLQLYRKMHQIDRAHLIPSEVIRSVRARILELERQPHLHRHRLSPWTPSWGMEVPRDMVPSRISTYESLISKSKSMPNLGDTEVPSGATTPGGSSSRASSGGVATPSFPKRRFSIESLLEEDGNGGAVPHAMDHRHRPRSPPEGQPRVGPEPSRVRSFPAPPVPQGPRANHDYSDSEQDAVASDLSDFIQVEGSSFCSESDFDHCSLTSSESLYGSSNLHHHHLRHQQHHHHLHHHHPAHQSLGQSQGYQHRHLISSCKGRCPASYTRFTTMLRHERERARQQLQRPSQQSAGSRSQIQSSQSQQSMSKLAFLVSPVPFRRKKGSPPTSRRSSGGAERGGRPKSKQAIYEALDAALRDIYEHIQAERGHRGSRAPDDSILRRILAELLPNVPERSSSLRGRRGCCPTEYASHRGDPSTPRLQSPLGYGRHSDSSNNNEYAEECYSTMDGRHTPQSRRPATDREVSHKQMTQLILFSLLHQKQPARAIYDFKAQTAKELTFKKGDAVNIIRQIDNNWYEGEHRGQVGILPISYVERMPSSEKQQPIRPPPPAHVREIGEGVARYNFNADTNVELSLRKGERVVVIRQVDQNWYEGRIPDTSKQGIFPVSYIDIIKRSTSKSSSHHIDPHGYPGNRTPSSTPTKRLVQDALQGGGDPYQAVYNYLPRNEDELELKEGDVVDVMEKCDDGWFVGTSRHSKLFGTFPGNYVKQL</sequence>
<evidence type="ECO:0000256" key="4">
    <source>
        <dbReference type="ARBA" id="ARBA00022949"/>
    </source>
</evidence>
<evidence type="ECO:0000256" key="5">
    <source>
        <dbReference type="PROSITE-ProRule" id="PRU00192"/>
    </source>
</evidence>
<evidence type="ECO:0000313" key="9">
    <source>
        <dbReference type="Ensembl" id="ENSGACP00000035287.1"/>
    </source>
</evidence>
<feature type="region of interest" description="Disordered" evidence="6">
    <location>
        <begin position="26"/>
        <end position="112"/>
    </location>
</feature>
<name>A0AAQ4P9H1_GASAC</name>
<protein>
    <submittedName>
        <fullName evidence="9">Sorbin and SH3 domain containing 2a</fullName>
    </submittedName>
</protein>
<feature type="domain" description="SH3" evidence="7">
    <location>
        <begin position="1215"/>
        <end position="1274"/>
    </location>
</feature>
<dbReference type="InterPro" id="IPR003127">
    <property type="entry name" value="SoHo_dom"/>
</dbReference>
<dbReference type="GO" id="GO:0070161">
    <property type="term" value="C:anchoring junction"/>
    <property type="evidence" value="ECO:0007669"/>
    <property type="project" value="UniProtKB-SubCell"/>
</dbReference>
<dbReference type="PANTHER" id="PTHR14167">
    <property type="entry name" value="SH3 DOMAIN-CONTAINING"/>
    <property type="match status" value="1"/>
</dbReference>
<dbReference type="PROSITE" id="PS50831">
    <property type="entry name" value="SOHO"/>
    <property type="match status" value="1"/>
</dbReference>
<evidence type="ECO:0000313" key="10">
    <source>
        <dbReference type="Proteomes" id="UP000007635"/>
    </source>
</evidence>
<evidence type="ECO:0000256" key="1">
    <source>
        <dbReference type="ARBA" id="ARBA00004282"/>
    </source>
</evidence>
<dbReference type="SMART" id="SM00326">
    <property type="entry name" value="SH3"/>
    <property type="match status" value="3"/>
</dbReference>
<feature type="domain" description="SH3" evidence="7">
    <location>
        <begin position="1387"/>
        <end position="1446"/>
    </location>
</feature>
<proteinExistence type="predicted"/>
<evidence type="ECO:0000256" key="3">
    <source>
        <dbReference type="ARBA" id="ARBA00022737"/>
    </source>
</evidence>
<feature type="domain" description="SH3" evidence="7">
    <location>
        <begin position="1290"/>
        <end position="1351"/>
    </location>
</feature>
<dbReference type="PANTHER" id="PTHR14167:SF56">
    <property type="entry name" value="SORBIN AND SH3 DOMAIN-CONTAINING PROTEIN 2"/>
    <property type="match status" value="1"/>
</dbReference>
<feature type="region of interest" description="Disordered" evidence="6">
    <location>
        <begin position="1143"/>
        <end position="1173"/>
    </location>
</feature>
<feature type="region of interest" description="Disordered" evidence="6">
    <location>
        <begin position="412"/>
        <end position="495"/>
    </location>
</feature>
<feature type="region of interest" description="Disordered" evidence="6">
    <location>
        <begin position="857"/>
        <end position="917"/>
    </location>
</feature>
<feature type="compositionally biased region" description="Polar residues" evidence="6">
    <location>
        <begin position="546"/>
        <end position="561"/>
    </location>
</feature>
<feature type="compositionally biased region" description="Low complexity" evidence="6">
    <location>
        <begin position="610"/>
        <end position="627"/>
    </location>
</feature>
<dbReference type="SUPFAM" id="SSF50044">
    <property type="entry name" value="SH3-domain"/>
    <property type="match status" value="3"/>
</dbReference>
<evidence type="ECO:0000256" key="6">
    <source>
        <dbReference type="SAM" id="MobiDB-lite"/>
    </source>
</evidence>
<evidence type="ECO:0000256" key="2">
    <source>
        <dbReference type="ARBA" id="ARBA00022443"/>
    </source>
</evidence>
<feature type="domain" description="SoHo" evidence="8">
    <location>
        <begin position="347"/>
        <end position="409"/>
    </location>
</feature>
<dbReference type="GeneTree" id="ENSGT00940000157056"/>
<dbReference type="Pfam" id="PF02208">
    <property type="entry name" value="Sorb"/>
    <property type="match status" value="1"/>
</dbReference>
<feature type="compositionally biased region" description="Pro residues" evidence="6">
    <location>
        <begin position="208"/>
        <end position="219"/>
    </location>
</feature>
<feature type="compositionally biased region" description="Low complexity" evidence="6">
    <location>
        <begin position="713"/>
        <end position="722"/>
    </location>
</feature>
<organism evidence="9 10">
    <name type="scientific">Gasterosteus aculeatus aculeatus</name>
    <name type="common">three-spined stickleback</name>
    <dbReference type="NCBI Taxonomy" id="481459"/>
    <lineage>
        <taxon>Eukaryota</taxon>
        <taxon>Metazoa</taxon>
        <taxon>Chordata</taxon>
        <taxon>Craniata</taxon>
        <taxon>Vertebrata</taxon>
        <taxon>Euteleostomi</taxon>
        <taxon>Actinopterygii</taxon>
        <taxon>Neopterygii</taxon>
        <taxon>Teleostei</taxon>
        <taxon>Neoteleostei</taxon>
        <taxon>Acanthomorphata</taxon>
        <taxon>Eupercaria</taxon>
        <taxon>Perciformes</taxon>
        <taxon>Cottioidei</taxon>
        <taxon>Gasterosteales</taxon>
        <taxon>Gasterosteidae</taxon>
        <taxon>Gasterosteus</taxon>
    </lineage>
</organism>
<reference evidence="9" key="2">
    <citation type="submission" date="2025-08" db="UniProtKB">
        <authorList>
            <consortium name="Ensembl"/>
        </authorList>
    </citation>
    <scope>IDENTIFICATION</scope>
</reference>
<dbReference type="PROSITE" id="PS50002">
    <property type="entry name" value="SH3"/>
    <property type="match status" value="3"/>
</dbReference>
<dbReference type="GO" id="GO:0005886">
    <property type="term" value="C:plasma membrane"/>
    <property type="evidence" value="ECO:0007669"/>
    <property type="project" value="TreeGrafter"/>
</dbReference>
<feature type="compositionally biased region" description="Low complexity" evidence="6">
    <location>
        <begin position="821"/>
        <end position="838"/>
    </location>
</feature>
<dbReference type="Ensembl" id="ENSGACT00000044172.1">
    <property type="protein sequence ID" value="ENSGACP00000035287.1"/>
    <property type="gene ID" value="ENSGACG00000031987.1"/>
</dbReference>
<dbReference type="InterPro" id="IPR050384">
    <property type="entry name" value="Endophilin_SH3RF"/>
</dbReference>
<feature type="compositionally biased region" description="Polar residues" evidence="6">
    <location>
        <begin position="585"/>
        <end position="599"/>
    </location>
</feature>
<dbReference type="Proteomes" id="UP000007635">
    <property type="component" value="Chromosome IX"/>
</dbReference>
<dbReference type="PRINTS" id="PR00452">
    <property type="entry name" value="SH3DOMAIN"/>
</dbReference>
<feature type="compositionally biased region" description="Polar residues" evidence="6">
    <location>
        <begin position="637"/>
        <end position="664"/>
    </location>
</feature>
<accession>A0AAQ4P9H1</accession>
<feature type="compositionally biased region" description="Pro residues" evidence="6">
    <location>
        <begin position="446"/>
        <end position="461"/>
    </location>
</feature>
<dbReference type="FunFam" id="2.30.30.40:FF:000001">
    <property type="entry name" value="Sorbin and SH3 domain-containing protein 1 isoform 2"/>
    <property type="match status" value="1"/>
</dbReference>
<feature type="compositionally biased region" description="Basic residues" evidence="6">
    <location>
        <begin position="959"/>
        <end position="975"/>
    </location>
</feature>
<feature type="region of interest" description="Disordered" evidence="6">
    <location>
        <begin position="809"/>
        <end position="845"/>
    </location>
</feature>
<dbReference type="SMART" id="SM00459">
    <property type="entry name" value="Sorb"/>
    <property type="match status" value="1"/>
</dbReference>
<dbReference type="InterPro" id="IPR001452">
    <property type="entry name" value="SH3_domain"/>
</dbReference>
<keyword evidence="2 5" id="KW-0728">SH3 domain</keyword>
<dbReference type="Pfam" id="PF00018">
    <property type="entry name" value="SH3_1"/>
    <property type="match status" value="2"/>
</dbReference>
<feature type="region of interest" description="Disordered" evidence="6">
    <location>
        <begin position="1354"/>
        <end position="1377"/>
    </location>
</feature>
<evidence type="ECO:0000259" key="8">
    <source>
        <dbReference type="PROSITE" id="PS50831"/>
    </source>
</evidence>
<keyword evidence="4" id="KW-0965">Cell junction</keyword>
<feature type="compositionally biased region" description="Low complexity" evidence="6">
    <location>
        <begin position="1024"/>
        <end position="1044"/>
    </location>
</feature>